<gene>
    <name evidence="1" type="ORF">NDU88_005399</name>
</gene>
<accession>A0AAV7WXS6</accession>
<dbReference type="Proteomes" id="UP001066276">
    <property type="component" value="Chromosome 1_1"/>
</dbReference>
<comment type="caution">
    <text evidence="1">The sequence shown here is derived from an EMBL/GenBank/DDBJ whole genome shotgun (WGS) entry which is preliminary data.</text>
</comment>
<keyword evidence="2" id="KW-1185">Reference proteome</keyword>
<organism evidence="1 2">
    <name type="scientific">Pleurodeles waltl</name>
    <name type="common">Iberian ribbed newt</name>
    <dbReference type="NCBI Taxonomy" id="8319"/>
    <lineage>
        <taxon>Eukaryota</taxon>
        <taxon>Metazoa</taxon>
        <taxon>Chordata</taxon>
        <taxon>Craniata</taxon>
        <taxon>Vertebrata</taxon>
        <taxon>Euteleostomi</taxon>
        <taxon>Amphibia</taxon>
        <taxon>Batrachia</taxon>
        <taxon>Caudata</taxon>
        <taxon>Salamandroidea</taxon>
        <taxon>Salamandridae</taxon>
        <taxon>Pleurodelinae</taxon>
        <taxon>Pleurodeles</taxon>
    </lineage>
</organism>
<dbReference type="EMBL" id="JANPWB010000001">
    <property type="protein sequence ID" value="KAJ1217812.1"/>
    <property type="molecule type" value="Genomic_DNA"/>
</dbReference>
<protein>
    <submittedName>
        <fullName evidence="1">Uncharacterized protein</fullName>
    </submittedName>
</protein>
<dbReference type="AlphaFoldDB" id="A0AAV7WXS6"/>
<name>A0AAV7WXS6_PLEWA</name>
<evidence type="ECO:0000313" key="2">
    <source>
        <dbReference type="Proteomes" id="UP001066276"/>
    </source>
</evidence>
<evidence type="ECO:0000313" key="1">
    <source>
        <dbReference type="EMBL" id="KAJ1217812.1"/>
    </source>
</evidence>
<proteinExistence type="predicted"/>
<sequence length="140" mass="16090">MDELCALFKSIDAHFDTLTIMIIRLRQQIDRHAIRLDGADQGIFEMEEHTTAVIKLRETVGWLLKATVVTNEDREMRSLHNNLWIMEAAKSTNNGRPDIFVKCLLTVIFSRQDFSYKFVVERAHRSLGPHPPPGAPSPKY</sequence>
<reference evidence="1" key="1">
    <citation type="journal article" date="2022" name="bioRxiv">
        <title>Sequencing and chromosome-scale assembly of the giantPleurodeles waltlgenome.</title>
        <authorList>
            <person name="Brown T."/>
            <person name="Elewa A."/>
            <person name="Iarovenko S."/>
            <person name="Subramanian E."/>
            <person name="Araus A.J."/>
            <person name="Petzold A."/>
            <person name="Susuki M."/>
            <person name="Suzuki K.-i.T."/>
            <person name="Hayashi T."/>
            <person name="Toyoda A."/>
            <person name="Oliveira C."/>
            <person name="Osipova E."/>
            <person name="Leigh N.D."/>
            <person name="Simon A."/>
            <person name="Yun M.H."/>
        </authorList>
    </citation>
    <scope>NUCLEOTIDE SEQUENCE</scope>
    <source>
        <strain evidence="1">20211129_DDA</strain>
        <tissue evidence="1">Liver</tissue>
    </source>
</reference>